<dbReference type="GeneID" id="108717860"/>
<gene>
    <name evidence="4 5" type="primary">pgbd5.S</name>
</gene>
<sequence length="577" mass="65123">MMKGADVPDNKKVALSLLESARSRYESLQISDDLFGESGDDSSSGNPFYSTSPDSPASASGYSSDNDNEGGRKKPQTPDQCELGEAARNVADGDLDIGTSGREEQRDCNDAAAGVSLLNEETTRTHCGEGDAEQQVAIDNLEKEEGWSHTLQDRDAPYFSDTSGPTRKMPPTSSVMDFFQLFVPDNVIKNMVTQTNMYAKKYQEKFGSDDAWTDVTLAEMKHFLGYMISTSTHHCESVLGIWSGGFYSNRSIALVMTQPRFEKILKYFHIVAFRSSQTNHGLYKIQPFLDSLQNCFDSCFKPSQTQVLHEPLIDEDPVFIATCTERELRKRKKRKFSVWVRQCSSTGFICQVYIHLKEVSATDGLDTLKNKPQLHRMVAKNLCQNAAGKNYIIFTGPSITSFSLFEEFEKQGIYCCGLLNSRKSDCTGLPPSMLTNTGVPQSRGQYAIRVKGNMSLICWYNRGYFRFLTNAYSSVQQGVIIKRKSGEIPCPLAVEAFAAHLSYICKYDDKYSKYFISHKPNKTWQQVFWFTISISINNAYILYKMSDAYQVKRYSRAQFGDRLVRELLELEDTSPCH</sequence>
<organism evidence="3 4">
    <name type="scientific">Xenopus laevis</name>
    <name type="common">African clawed frog</name>
    <dbReference type="NCBI Taxonomy" id="8355"/>
    <lineage>
        <taxon>Eukaryota</taxon>
        <taxon>Metazoa</taxon>
        <taxon>Chordata</taxon>
        <taxon>Craniata</taxon>
        <taxon>Vertebrata</taxon>
        <taxon>Euteleostomi</taxon>
        <taxon>Amphibia</taxon>
        <taxon>Batrachia</taxon>
        <taxon>Anura</taxon>
        <taxon>Pipoidea</taxon>
        <taxon>Pipidae</taxon>
        <taxon>Xenopodinae</taxon>
        <taxon>Xenopus</taxon>
        <taxon>Xenopus</taxon>
    </lineage>
</organism>
<dbReference type="OrthoDB" id="118105at2759"/>
<keyword evidence="3" id="KW-1185">Reference proteome</keyword>
<evidence type="ECO:0000313" key="4">
    <source>
        <dbReference type="RefSeq" id="XP_018120754.1"/>
    </source>
</evidence>
<dbReference type="InterPro" id="IPR042423">
    <property type="entry name" value="PGBD5"/>
</dbReference>
<proteinExistence type="predicted"/>
<dbReference type="Proteomes" id="UP000186698">
    <property type="component" value="Chromosome 5S"/>
</dbReference>
<dbReference type="Xenbase" id="XB-GENE-17336857">
    <property type="gene designation" value="pgbd5.S"/>
</dbReference>
<name>A0A8J0VG94_XENLA</name>
<feature type="region of interest" description="Disordered" evidence="1">
    <location>
        <begin position="32"/>
        <end position="108"/>
    </location>
</feature>
<feature type="compositionally biased region" description="Polar residues" evidence="1">
    <location>
        <begin position="41"/>
        <end position="65"/>
    </location>
</feature>
<dbReference type="GO" id="GO:0005634">
    <property type="term" value="C:nucleus"/>
    <property type="evidence" value="ECO:0000318"/>
    <property type="project" value="GO_Central"/>
</dbReference>
<feature type="compositionally biased region" description="Basic and acidic residues" evidence="1">
    <location>
        <begin position="145"/>
        <end position="156"/>
    </location>
</feature>
<evidence type="ECO:0000256" key="1">
    <source>
        <dbReference type="SAM" id="MobiDB-lite"/>
    </source>
</evidence>
<evidence type="ECO:0000259" key="2">
    <source>
        <dbReference type="Pfam" id="PF13843"/>
    </source>
</evidence>
<dbReference type="AGR" id="Xenbase:XB-GENE-17336857"/>
<reference evidence="4" key="1">
    <citation type="submission" date="2025-08" db="UniProtKB">
        <authorList>
            <consortium name="RefSeq"/>
        </authorList>
    </citation>
    <scope>IDENTIFICATION</scope>
    <source>
        <strain evidence="4">J_2021</strain>
        <tissue evidence="4">Erythrocytes</tissue>
    </source>
</reference>
<dbReference type="KEGG" id="xla:108717860"/>
<evidence type="ECO:0000313" key="3">
    <source>
        <dbReference type="Proteomes" id="UP000186698"/>
    </source>
</evidence>
<dbReference type="InterPro" id="IPR029526">
    <property type="entry name" value="PGBD"/>
</dbReference>
<evidence type="ECO:0000313" key="5">
    <source>
        <dbReference type="Xenbase" id="XB-GENE-17336857"/>
    </source>
</evidence>
<dbReference type="AlphaFoldDB" id="A0A8J0VG94"/>
<feature type="compositionally biased region" description="Polar residues" evidence="1">
    <location>
        <begin position="160"/>
        <end position="169"/>
    </location>
</feature>
<dbReference type="PANTHER" id="PTHR28576">
    <property type="entry name" value="PIGGYBAC TRANSPOSABLE ELEMENT-DERIVED PROTEIN 5"/>
    <property type="match status" value="1"/>
</dbReference>
<dbReference type="Pfam" id="PF13843">
    <property type="entry name" value="DDE_Tnp_1_7"/>
    <property type="match status" value="1"/>
</dbReference>
<feature type="domain" description="PiggyBac transposable element-derived protein" evidence="2">
    <location>
        <begin position="176"/>
        <end position="540"/>
    </location>
</feature>
<dbReference type="RefSeq" id="XP_018120754.1">
    <property type="nucleotide sequence ID" value="XM_018265265.2"/>
</dbReference>
<dbReference type="GO" id="GO:0004803">
    <property type="term" value="F:transposase activity"/>
    <property type="evidence" value="ECO:0000318"/>
    <property type="project" value="GO_Central"/>
</dbReference>
<accession>A0A8J0VG94</accession>
<feature type="region of interest" description="Disordered" evidence="1">
    <location>
        <begin position="145"/>
        <end position="169"/>
    </location>
</feature>
<dbReference type="GO" id="GO:0098038">
    <property type="term" value="P:non-replicative DNA transposition"/>
    <property type="evidence" value="ECO:0000318"/>
    <property type="project" value="GO_Central"/>
</dbReference>
<dbReference type="PANTHER" id="PTHR28576:SF2">
    <property type="entry name" value="PIGGYBAC TRANSPOSABLE ELEMENT-DERIVED PROTEIN 5"/>
    <property type="match status" value="1"/>
</dbReference>
<protein>
    <submittedName>
        <fullName evidence="4">PiggyBac transposable element-derived protein 5-like</fullName>
    </submittedName>
</protein>
<dbReference type="CTD" id="108717860"/>